<feature type="signal peptide" evidence="1">
    <location>
        <begin position="1"/>
        <end position="25"/>
    </location>
</feature>
<dbReference type="AlphaFoldDB" id="A0A433KG57"/>
<evidence type="ECO:0008006" key="4">
    <source>
        <dbReference type="Google" id="ProtNLM"/>
    </source>
</evidence>
<evidence type="ECO:0000256" key="1">
    <source>
        <dbReference type="SAM" id="SignalP"/>
    </source>
</evidence>
<keyword evidence="3" id="KW-1185">Reference proteome</keyword>
<gene>
    <name evidence="2" type="ORF">ELY33_14270</name>
</gene>
<evidence type="ECO:0000313" key="3">
    <source>
        <dbReference type="Proteomes" id="UP000287336"/>
    </source>
</evidence>
<protein>
    <recommendedName>
        <fullName evidence="4">DUF945 family protein</fullName>
    </recommendedName>
</protein>
<dbReference type="OrthoDB" id="6173968at2"/>
<feature type="chain" id="PRO_5019105782" description="DUF945 family protein" evidence="1">
    <location>
        <begin position="26"/>
        <end position="463"/>
    </location>
</feature>
<dbReference type="Proteomes" id="UP000287336">
    <property type="component" value="Unassembled WGS sequence"/>
</dbReference>
<accession>A0A433KG57</accession>
<proteinExistence type="predicted"/>
<comment type="caution">
    <text evidence="2">The sequence shown here is derived from an EMBL/GenBank/DDBJ whole genome shotgun (WGS) entry which is preliminary data.</text>
</comment>
<dbReference type="RefSeq" id="WP_126948581.1">
    <property type="nucleotide sequence ID" value="NZ_RZHG01000027.1"/>
</dbReference>
<sequence length="463" mass="50076">MSVSLGHRQLTAGLSLLFLSGAVSASPQQLEADLRERLSDEASTFTVAQVYEQSETFIAEDLAITYANGDVLTIERYLVEGDYHRPDNVLINGMAVSETGSSLPFFSISAIELPSAAQAVPSIDEMSAAFVVLNAMKPRDVALSRQGEVADEFFSELDSPPFEGQLHIEALTLEDVSSNAIGLFDMQGVSAELNDVERGISSVFSLANLRIEQLTGIDTPGEERVEHAALSGLNLSGDGWSIALDNAWVEGNSYVGNAGFEGALFDIGGLLPLLPLEERQEFETFNQILTGGSGQFQAEGRSHSRWEEEKETDRLVSDGYLRLSGAAGIEYTLDIPITLPKNVSIEQAMQQPALFESATLHGGDVVVAYSDEGLLPRLATEMAAKENITEAQAISRALGQARELEPLLGAQITKLMTGLVDIMAGHSHALTVNVALPNPFTFNQFMINPMGHTERFTFTFELK</sequence>
<dbReference type="EMBL" id="RZHG01000027">
    <property type="protein sequence ID" value="RUR27764.1"/>
    <property type="molecule type" value="Genomic_DNA"/>
</dbReference>
<organism evidence="2 3">
    <name type="scientific">Vreelandella andesensis</name>
    <dbReference type="NCBI Taxonomy" id="447567"/>
    <lineage>
        <taxon>Bacteria</taxon>
        <taxon>Pseudomonadati</taxon>
        <taxon>Pseudomonadota</taxon>
        <taxon>Gammaproteobacteria</taxon>
        <taxon>Oceanospirillales</taxon>
        <taxon>Halomonadaceae</taxon>
        <taxon>Vreelandella</taxon>
    </lineage>
</organism>
<evidence type="ECO:0000313" key="2">
    <source>
        <dbReference type="EMBL" id="RUR27764.1"/>
    </source>
</evidence>
<name>A0A433KG57_9GAMM</name>
<keyword evidence="1" id="KW-0732">Signal</keyword>
<reference evidence="2 3" key="1">
    <citation type="submission" date="2018-12" db="EMBL/GenBank/DDBJ databases">
        <title>three novel Halomonas strain isolated from plants.</title>
        <authorList>
            <person name="Sun C."/>
        </authorList>
    </citation>
    <scope>NUCLEOTIDE SEQUENCE [LARGE SCALE GENOMIC DNA]</scope>
    <source>
        <strain evidence="2 3">DSM 19434</strain>
    </source>
</reference>